<reference evidence="2 3" key="1">
    <citation type="submission" date="2019-09" db="EMBL/GenBank/DDBJ databases">
        <authorList>
            <person name="Chandra G."/>
            <person name="Truman W A."/>
        </authorList>
    </citation>
    <scope>NUCLEOTIDE SEQUENCE [LARGE SCALE GENOMIC DNA]</scope>
    <source>
        <strain evidence="2">PS710</strain>
    </source>
</reference>
<sequence>MIDQVIANTITQLENARCLALVDGDIGTLEELVDDRLVHIHATGQVDDKPAYLALVENAIRFLRVERQQDFQVQVHNDVAVATGRLLQSIEFRATGERREMDVITTQIWLRRDTTWRQISFQATNI</sequence>
<dbReference type="Proteomes" id="UP000381093">
    <property type="component" value="Unassembled WGS sequence"/>
</dbReference>
<accession>A0A5E7E745</accession>
<evidence type="ECO:0000313" key="3">
    <source>
        <dbReference type="Proteomes" id="UP000381093"/>
    </source>
</evidence>
<evidence type="ECO:0000313" key="2">
    <source>
        <dbReference type="EMBL" id="VVO22464.1"/>
    </source>
</evidence>
<dbReference type="Gene3D" id="3.10.450.50">
    <property type="match status" value="1"/>
</dbReference>
<dbReference type="RefSeq" id="WP_150766313.1">
    <property type="nucleotide sequence ID" value="NZ_CABVHW010000017.1"/>
</dbReference>
<gene>
    <name evidence="2" type="ORF">PS710_04349</name>
</gene>
<dbReference type="EMBL" id="CABVHW010000017">
    <property type="protein sequence ID" value="VVO22464.1"/>
    <property type="molecule type" value="Genomic_DNA"/>
</dbReference>
<feature type="domain" description="DUF4440" evidence="1">
    <location>
        <begin position="10"/>
        <end position="117"/>
    </location>
</feature>
<organism evidence="2 3">
    <name type="scientific">Pseudomonas fluorescens</name>
    <dbReference type="NCBI Taxonomy" id="294"/>
    <lineage>
        <taxon>Bacteria</taxon>
        <taxon>Pseudomonadati</taxon>
        <taxon>Pseudomonadota</taxon>
        <taxon>Gammaproteobacteria</taxon>
        <taxon>Pseudomonadales</taxon>
        <taxon>Pseudomonadaceae</taxon>
        <taxon>Pseudomonas</taxon>
    </lineage>
</organism>
<dbReference type="SUPFAM" id="SSF54427">
    <property type="entry name" value="NTF2-like"/>
    <property type="match status" value="1"/>
</dbReference>
<dbReference type="Pfam" id="PF14534">
    <property type="entry name" value="DUF4440"/>
    <property type="match status" value="1"/>
</dbReference>
<name>A0A5E7E745_PSEFL</name>
<proteinExistence type="predicted"/>
<dbReference type="InterPro" id="IPR027843">
    <property type="entry name" value="DUF4440"/>
</dbReference>
<protein>
    <recommendedName>
        <fullName evidence="1">DUF4440 domain-containing protein</fullName>
    </recommendedName>
</protein>
<dbReference type="AlphaFoldDB" id="A0A5E7E745"/>
<dbReference type="InterPro" id="IPR032710">
    <property type="entry name" value="NTF2-like_dom_sf"/>
</dbReference>
<evidence type="ECO:0000259" key="1">
    <source>
        <dbReference type="Pfam" id="PF14534"/>
    </source>
</evidence>